<evidence type="ECO:0000313" key="9">
    <source>
        <dbReference type="Proteomes" id="UP000259211"/>
    </source>
</evidence>
<dbReference type="EC" id="5.1.3.9" evidence="7"/>
<dbReference type="GO" id="GO:0047465">
    <property type="term" value="F:N-acylglucosamine-6-phosphate 2-epimerase activity"/>
    <property type="evidence" value="ECO:0007669"/>
    <property type="project" value="UniProtKB-EC"/>
</dbReference>
<reference evidence="8 9" key="1">
    <citation type="submission" date="2017-07" db="EMBL/GenBank/DDBJ databases">
        <authorList>
            <person name="Sun Z.S."/>
            <person name="Albrecht U."/>
            <person name="Echele G."/>
            <person name="Lee C.C."/>
        </authorList>
    </citation>
    <scope>NUCLEOTIDE SEQUENCE [LARGE SCALE GENOMIC DNA]</scope>
    <source>
        <strain evidence="8 9">P16-029</strain>
    </source>
</reference>
<dbReference type="GO" id="GO:0006053">
    <property type="term" value="P:N-acetylmannosamine catabolic process"/>
    <property type="evidence" value="ECO:0007669"/>
    <property type="project" value="TreeGrafter"/>
</dbReference>
<organism evidence="8 9">
    <name type="scientific">Cutibacterium avidum</name>
    <dbReference type="NCBI Taxonomy" id="33010"/>
    <lineage>
        <taxon>Bacteria</taxon>
        <taxon>Bacillati</taxon>
        <taxon>Actinomycetota</taxon>
        <taxon>Actinomycetes</taxon>
        <taxon>Propionibacteriales</taxon>
        <taxon>Propionibacteriaceae</taxon>
        <taxon>Cutibacterium</taxon>
    </lineage>
</organism>
<name>A0A3E2DL09_9ACTN</name>
<dbReference type="NCBIfam" id="NF002231">
    <property type="entry name" value="PRK01130.1"/>
    <property type="match status" value="1"/>
</dbReference>
<dbReference type="SUPFAM" id="SSF51366">
    <property type="entry name" value="Ribulose-phoshate binding barrel"/>
    <property type="match status" value="1"/>
</dbReference>
<dbReference type="EMBL" id="NOWI01000003">
    <property type="protein sequence ID" value="RFT46041.1"/>
    <property type="molecule type" value="Genomic_DNA"/>
</dbReference>
<dbReference type="HAMAP" id="MF_01235">
    <property type="entry name" value="ManNAc6P_epimer"/>
    <property type="match status" value="1"/>
</dbReference>
<dbReference type="GO" id="GO:0005829">
    <property type="term" value="C:cytosol"/>
    <property type="evidence" value="ECO:0007669"/>
    <property type="project" value="TreeGrafter"/>
</dbReference>
<accession>A0A3E2DL09</accession>
<dbReference type="GO" id="GO:0019262">
    <property type="term" value="P:N-acetylneuraminate catabolic process"/>
    <property type="evidence" value="ECO:0007669"/>
    <property type="project" value="UniProtKB-UniRule"/>
</dbReference>
<evidence type="ECO:0000256" key="3">
    <source>
        <dbReference type="ARBA" id="ARBA00005081"/>
    </source>
</evidence>
<dbReference type="PANTHER" id="PTHR36204:SF1">
    <property type="entry name" value="N-ACETYLMANNOSAMINE-6-PHOSPHATE 2-EPIMERASE-RELATED"/>
    <property type="match status" value="1"/>
</dbReference>
<dbReference type="InterPro" id="IPR013785">
    <property type="entry name" value="Aldolase_TIM"/>
</dbReference>
<comment type="catalytic activity">
    <reaction evidence="1 7">
        <text>an N-acyl-D-glucosamine 6-phosphate = an N-acyl-D-mannosamine 6-phosphate</text>
        <dbReference type="Rhea" id="RHEA:23932"/>
        <dbReference type="ChEBI" id="CHEBI:57599"/>
        <dbReference type="ChEBI" id="CHEBI:57666"/>
        <dbReference type="EC" id="5.1.3.9"/>
    </reaction>
</comment>
<evidence type="ECO:0000256" key="5">
    <source>
        <dbReference type="ARBA" id="ARBA00023235"/>
    </source>
</evidence>
<dbReference type="Proteomes" id="UP000259211">
    <property type="component" value="Unassembled WGS sequence"/>
</dbReference>
<sequence length="238" mass="24807">MNPVVQALEKGLVVSCQALPGEPMYCEDGGVMPLFARAAAQSGAVGIRANSVRDIKEIRAAVPLPVIGLLKREYDGYEPYITPTLDDVEAVLSAGADILAFDATDRVHPNDVSTPDLIAQIRKAHPTAVLMADISTYDEAVMAAKCGVDLVGTTLSGYTAASANSPAPNLELVRRLAADLSIPVIAEGNISTPDLAVDALNCGAHAVVVGGAITRPAQICARFVDAIRARVAHTPTEN</sequence>
<evidence type="ECO:0000256" key="1">
    <source>
        <dbReference type="ARBA" id="ARBA00000056"/>
    </source>
</evidence>
<gene>
    <name evidence="7" type="primary">nanE</name>
    <name evidence="8" type="ORF">CHT91_04400</name>
</gene>
<dbReference type="FunFam" id="3.20.20.70:FF:000035">
    <property type="entry name" value="Putative N-acetylmannosamine-6-phosphate 2-epimerase"/>
    <property type="match status" value="1"/>
</dbReference>
<dbReference type="InterPro" id="IPR011060">
    <property type="entry name" value="RibuloseP-bd_barrel"/>
</dbReference>
<evidence type="ECO:0000256" key="4">
    <source>
        <dbReference type="ARBA" id="ARBA00007439"/>
    </source>
</evidence>
<dbReference type="InterPro" id="IPR007260">
    <property type="entry name" value="NanE"/>
</dbReference>
<evidence type="ECO:0000313" key="8">
    <source>
        <dbReference type="EMBL" id="RFT46041.1"/>
    </source>
</evidence>
<dbReference type="UniPathway" id="UPA00629">
    <property type="reaction ID" value="UER00682"/>
</dbReference>
<dbReference type="GO" id="GO:0005975">
    <property type="term" value="P:carbohydrate metabolic process"/>
    <property type="evidence" value="ECO:0007669"/>
    <property type="project" value="UniProtKB-UniRule"/>
</dbReference>
<comment type="pathway">
    <text evidence="3 7">Amino-sugar metabolism; N-acetylneuraminate degradation; D-fructose 6-phosphate from N-acetylneuraminate: step 3/5.</text>
</comment>
<comment type="function">
    <text evidence="2 7">Converts N-acetylmannosamine-6-phosphate (ManNAc-6-P) to N-acetylglucosamine-6-phosphate (GlcNAc-6-P).</text>
</comment>
<evidence type="ECO:0000256" key="6">
    <source>
        <dbReference type="ARBA" id="ARBA00023277"/>
    </source>
</evidence>
<comment type="caution">
    <text evidence="8">The sequence shown here is derived from an EMBL/GenBank/DDBJ whole genome shotgun (WGS) entry which is preliminary data.</text>
</comment>
<protein>
    <recommendedName>
        <fullName evidence="7">Putative N-acetylmannosamine-6-phosphate 2-epimerase</fullName>
        <ecNumber evidence="7">5.1.3.9</ecNumber>
    </recommendedName>
    <alternativeName>
        <fullName evidence="7">ManNAc-6-P epimerase</fullName>
    </alternativeName>
</protein>
<keyword evidence="6 7" id="KW-0119">Carbohydrate metabolism</keyword>
<dbReference type="PANTHER" id="PTHR36204">
    <property type="entry name" value="N-ACETYLMANNOSAMINE-6-PHOSPHATE 2-EPIMERASE-RELATED"/>
    <property type="match status" value="1"/>
</dbReference>
<dbReference type="RefSeq" id="WP_065674247.1">
    <property type="nucleotide sequence ID" value="NZ_JASORL010000028.1"/>
</dbReference>
<keyword evidence="5 7" id="KW-0413">Isomerase</keyword>
<dbReference type="Gene3D" id="3.20.20.70">
    <property type="entry name" value="Aldolase class I"/>
    <property type="match status" value="1"/>
</dbReference>
<proteinExistence type="inferred from homology"/>
<comment type="similarity">
    <text evidence="4 7">Belongs to the NanE family.</text>
</comment>
<evidence type="ECO:0000256" key="2">
    <source>
        <dbReference type="ARBA" id="ARBA00002147"/>
    </source>
</evidence>
<dbReference type="AlphaFoldDB" id="A0A3E2DL09"/>
<evidence type="ECO:0000256" key="7">
    <source>
        <dbReference type="HAMAP-Rule" id="MF_01235"/>
    </source>
</evidence>
<dbReference type="Pfam" id="PF04131">
    <property type="entry name" value="NanE"/>
    <property type="match status" value="1"/>
</dbReference>
<dbReference type="CDD" id="cd04729">
    <property type="entry name" value="NanE"/>
    <property type="match status" value="1"/>
</dbReference>